<dbReference type="PANTHER" id="PTHR35134:SF2">
    <property type="entry name" value="NUCLEOTIDASE YQFW-RELATED"/>
    <property type="match status" value="1"/>
</dbReference>
<dbReference type="Pfam" id="PF06941">
    <property type="entry name" value="NT5C"/>
    <property type="match status" value="1"/>
</dbReference>
<dbReference type="InterPro" id="IPR023214">
    <property type="entry name" value="HAD_sf"/>
</dbReference>
<proteinExistence type="predicted"/>
<evidence type="ECO:0000313" key="2">
    <source>
        <dbReference type="EMBL" id="KAL0950731.1"/>
    </source>
</evidence>
<dbReference type="SUPFAM" id="SSF56784">
    <property type="entry name" value="HAD-like"/>
    <property type="match status" value="1"/>
</dbReference>
<dbReference type="InterPro" id="IPR036412">
    <property type="entry name" value="HAD-like_sf"/>
</dbReference>
<dbReference type="PANTHER" id="PTHR35134">
    <property type="entry name" value="NUCLEOTIDASE YQFW-RELATED"/>
    <property type="match status" value="1"/>
</dbReference>
<feature type="compositionally biased region" description="Basic and acidic residues" evidence="1">
    <location>
        <begin position="22"/>
        <end position="31"/>
    </location>
</feature>
<comment type="caution">
    <text evidence="2">The sequence shown here is derived from an EMBL/GenBank/DDBJ whole genome shotgun (WGS) entry which is preliminary data.</text>
</comment>
<name>A0ABR3J516_9AGAR</name>
<organism evidence="2 3">
    <name type="scientific">Hohenbuehelia grisea</name>
    <dbReference type="NCBI Taxonomy" id="104357"/>
    <lineage>
        <taxon>Eukaryota</taxon>
        <taxon>Fungi</taxon>
        <taxon>Dikarya</taxon>
        <taxon>Basidiomycota</taxon>
        <taxon>Agaricomycotina</taxon>
        <taxon>Agaricomycetes</taxon>
        <taxon>Agaricomycetidae</taxon>
        <taxon>Agaricales</taxon>
        <taxon>Pleurotineae</taxon>
        <taxon>Pleurotaceae</taxon>
        <taxon>Hohenbuehelia</taxon>
    </lineage>
</organism>
<protein>
    <submittedName>
        <fullName evidence="2">Uncharacterized protein</fullName>
    </submittedName>
</protein>
<feature type="region of interest" description="Disordered" evidence="1">
    <location>
        <begin position="1"/>
        <end position="31"/>
    </location>
</feature>
<keyword evidence="3" id="KW-1185">Reference proteome</keyword>
<dbReference type="InterPro" id="IPR010708">
    <property type="entry name" value="5'(3')-deoxyribonucleotidase"/>
</dbReference>
<sequence length="292" mass="33264">MSASASLHELDKTPKLGVSTSVEDHEPNSEEAEKAAVLELTHISPSDPRPVIAVDLDDVLSQTNLVVCQFHNEEYGTNMDLSMFYYYYYWKNPYWGTPAETHVKVQKFYSDDRIHRAPPVPGAREGVEALKKLGYRLIVVTARTQDEHDESWKWLNRHFPGSFDSIVCTNQFKDAHKEGHEVVTKLSKGQVCNDLGAKLLIDDSAENATQCSTYTPPVRVLLFGDYSWNQRVCGPGDQADEMTFERRLIAEGGREFWKEEKFEIPEGAPLTRVRDWTEVVRWVKQAKAEGII</sequence>
<evidence type="ECO:0000256" key="1">
    <source>
        <dbReference type="SAM" id="MobiDB-lite"/>
    </source>
</evidence>
<evidence type="ECO:0000313" key="3">
    <source>
        <dbReference type="Proteomes" id="UP001556367"/>
    </source>
</evidence>
<dbReference type="EMBL" id="JASNQZ010000011">
    <property type="protein sequence ID" value="KAL0950731.1"/>
    <property type="molecule type" value="Genomic_DNA"/>
</dbReference>
<gene>
    <name evidence="2" type="ORF">HGRIS_007507</name>
</gene>
<accession>A0ABR3J516</accession>
<dbReference type="InterPro" id="IPR052419">
    <property type="entry name" value="5_3-deoxyribonucleotidase-like"/>
</dbReference>
<dbReference type="Proteomes" id="UP001556367">
    <property type="component" value="Unassembled WGS sequence"/>
</dbReference>
<reference evidence="3" key="1">
    <citation type="submission" date="2024-06" db="EMBL/GenBank/DDBJ databases">
        <title>Multi-omics analyses provide insights into the biosynthesis of the anticancer antibiotic pleurotin in Hohenbuehelia grisea.</title>
        <authorList>
            <person name="Weaver J.A."/>
            <person name="Alberti F."/>
        </authorList>
    </citation>
    <scope>NUCLEOTIDE SEQUENCE [LARGE SCALE GENOMIC DNA]</scope>
    <source>
        <strain evidence="3">T-177</strain>
    </source>
</reference>
<dbReference type="Gene3D" id="3.40.50.1000">
    <property type="entry name" value="HAD superfamily/HAD-like"/>
    <property type="match status" value="1"/>
</dbReference>